<dbReference type="EMBL" id="JYDI01000414">
    <property type="protein sequence ID" value="KRY45084.1"/>
    <property type="molecule type" value="Genomic_DNA"/>
</dbReference>
<reference evidence="1 2" key="1">
    <citation type="submission" date="2015-01" db="EMBL/GenBank/DDBJ databases">
        <title>Evolution of Trichinella species and genotypes.</title>
        <authorList>
            <person name="Korhonen P.K."/>
            <person name="Edoardo P."/>
            <person name="Giuseppe L.R."/>
            <person name="Gasser R.B."/>
        </authorList>
    </citation>
    <scope>NUCLEOTIDE SEQUENCE [LARGE SCALE GENOMIC DNA]</scope>
    <source>
        <strain evidence="1">ISS120</strain>
    </source>
</reference>
<dbReference type="Proteomes" id="UP000054653">
    <property type="component" value="Unassembled WGS sequence"/>
</dbReference>
<proteinExistence type="predicted"/>
<gene>
    <name evidence="1" type="ORF">T03_7253</name>
</gene>
<organism evidence="1 2">
    <name type="scientific">Trichinella britovi</name>
    <name type="common">Parasitic roundworm</name>
    <dbReference type="NCBI Taxonomy" id="45882"/>
    <lineage>
        <taxon>Eukaryota</taxon>
        <taxon>Metazoa</taxon>
        <taxon>Ecdysozoa</taxon>
        <taxon>Nematoda</taxon>
        <taxon>Enoplea</taxon>
        <taxon>Dorylaimia</taxon>
        <taxon>Trichinellida</taxon>
        <taxon>Trichinellidae</taxon>
        <taxon>Trichinella</taxon>
    </lineage>
</organism>
<evidence type="ECO:0000313" key="2">
    <source>
        <dbReference type="Proteomes" id="UP000054653"/>
    </source>
</evidence>
<evidence type="ECO:0000313" key="1">
    <source>
        <dbReference type="EMBL" id="KRY45084.1"/>
    </source>
</evidence>
<sequence>MYLKLETPLAGSHLNHQEALLMHMAEAQFSTVDAAMVCENHCSDNHDADYKVSLANCKIGNVDELCLCKLKKSEIFMEVGSVDVDRINHFYDFTCEDDACSDFTILSLVPVSMTDISSGRRIMYAAQWKNRRVWTTTFLDYCQMWNRLQRNRMCFLPVEVALHKTLSTPHIAL</sequence>
<keyword evidence="2" id="KW-1185">Reference proteome</keyword>
<accession>A0A0V1C807</accession>
<name>A0A0V1C807_TRIBR</name>
<protein>
    <submittedName>
        <fullName evidence="1">Uncharacterized protein</fullName>
    </submittedName>
</protein>
<comment type="caution">
    <text evidence="1">The sequence shown here is derived from an EMBL/GenBank/DDBJ whole genome shotgun (WGS) entry which is preliminary data.</text>
</comment>
<dbReference type="AlphaFoldDB" id="A0A0V1C807"/>